<keyword evidence="12" id="KW-1185">Reference proteome</keyword>
<proteinExistence type="inferred from homology"/>
<evidence type="ECO:0000256" key="4">
    <source>
        <dbReference type="ARBA" id="ARBA00022827"/>
    </source>
</evidence>
<evidence type="ECO:0000256" key="5">
    <source>
        <dbReference type="RuleBase" id="RU362125"/>
    </source>
</evidence>
<reference evidence="11 12" key="1">
    <citation type="submission" date="2024-01" db="EMBL/GenBank/DDBJ databases">
        <authorList>
            <person name="Allen C."/>
            <person name="Tagirdzhanova G."/>
        </authorList>
    </citation>
    <scope>NUCLEOTIDE SEQUENCE [LARGE SCALE GENOMIC DNA]</scope>
</reference>
<comment type="similarity">
    <text evidence="2 5">Belongs to the acyl-CoA dehydrogenase family.</text>
</comment>
<dbReference type="InterPro" id="IPR046868">
    <property type="entry name" value="BAR_4"/>
</dbReference>
<dbReference type="SUPFAM" id="SSF47203">
    <property type="entry name" value="Acyl-CoA dehydrogenase C-terminal domain-like"/>
    <property type="match status" value="1"/>
</dbReference>
<dbReference type="PANTHER" id="PTHR43884">
    <property type="entry name" value="ACYL-COA DEHYDROGENASE"/>
    <property type="match status" value="1"/>
</dbReference>
<name>A0ABP0CGD2_9PEZI</name>
<keyword evidence="6" id="KW-0175">Coiled coil</keyword>
<dbReference type="EMBL" id="CAWUHB010000056">
    <property type="protein sequence ID" value="CAK7230966.1"/>
    <property type="molecule type" value="Genomic_DNA"/>
</dbReference>
<feature type="domain" description="SLM1/RGC1-like BAR-like" evidence="10">
    <location>
        <begin position="331"/>
        <end position="403"/>
    </location>
</feature>
<evidence type="ECO:0000259" key="7">
    <source>
        <dbReference type="Pfam" id="PF00441"/>
    </source>
</evidence>
<dbReference type="Proteomes" id="UP001642405">
    <property type="component" value="Unassembled WGS sequence"/>
</dbReference>
<feature type="coiled-coil region" evidence="6">
    <location>
        <begin position="379"/>
        <end position="406"/>
    </location>
</feature>
<evidence type="ECO:0000256" key="3">
    <source>
        <dbReference type="ARBA" id="ARBA00022630"/>
    </source>
</evidence>
<evidence type="ECO:0008006" key="13">
    <source>
        <dbReference type="Google" id="ProtNLM"/>
    </source>
</evidence>
<evidence type="ECO:0000256" key="2">
    <source>
        <dbReference type="ARBA" id="ARBA00009347"/>
    </source>
</evidence>
<organism evidence="11 12">
    <name type="scientific">Sporothrix curviconia</name>
    <dbReference type="NCBI Taxonomy" id="1260050"/>
    <lineage>
        <taxon>Eukaryota</taxon>
        <taxon>Fungi</taxon>
        <taxon>Dikarya</taxon>
        <taxon>Ascomycota</taxon>
        <taxon>Pezizomycotina</taxon>
        <taxon>Sordariomycetes</taxon>
        <taxon>Sordariomycetidae</taxon>
        <taxon>Ophiostomatales</taxon>
        <taxon>Ophiostomataceae</taxon>
        <taxon>Sporothrix</taxon>
    </lineage>
</organism>
<dbReference type="Pfam" id="PF02771">
    <property type="entry name" value="Acyl-CoA_dh_N"/>
    <property type="match status" value="1"/>
</dbReference>
<dbReference type="InterPro" id="IPR036250">
    <property type="entry name" value="AcylCo_DH-like_C"/>
</dbReference>
<dbReference type="Pfam" id="PF20400">
    <property type="entry name" value="BAR_4"/>
    <property type="match status" value="1"/>
</dbReference>
<dbReference type="Gene3D" id="1.10.540.10">
    <property type="entry name" value="Acyl-CoA dehydrogenase/oxidase, N-terminal domain"/>
    <property type="match status" value="1"/>
</dbReference>
<dbReference type="PANTHER" id="PTHR43884:SF12">
    <property type="entry name" value="ISOVALERYL-COA DEHYDROGENASE, MITOCHONDRIAL-RELATED"/>
    <property type="match status" value="1"/>
</dbReference>
<comment type="cofactor">
    <cofactor evidence="1 5">
        <name>FAD</name>
        <dbReference type="ChEBI" id="CHEBI:57692"/>
    </cofactor>
</comment>
<evidence type="ECO:0000256" key="1">
    <source>
        <dbReference type="ARBA" id="ARBA00001974"/>
    </source>
</evidence>
<feature type="domain" description="Acyl-CoA oxidase/dehydrogenase middle" evidence="8">
    <location>
        <begin position="68"/>
        <end position="165"/>
    </location>
</feature>
<protein>
    <recommendedName>
        <fullName evidence="13">Acyl-CoA dehydrogenase</fullName>
    </recommendedName>
</protein>
<evidence type="ECO:0000259" key="8">
    <source>
        <dbReference type="Pfam" id="PF02770"/>
    </source>
</evidence>
<dbReference type="InterPro" id="IPR006091">
    <property type="entry name" value="Acyl-CoA_Oxase/DH_mid-dom"/>
</dbReference>
<dbReference type="InterPro" id="IPR009100">
    <property type="entry name" value="AcylCoA_DH/oxidase_NM_dom_sf"/>
</dbReference>
<dbReference type="InterPro" id="IPR013786">
    <property type="entry name" value="AcylCoA_DH/ox_N"/>
</dbReference>
<evidence type="ECO:0000313" key="12">
    <source>
        <dbReference type="Proteomes" id="UP001642405"/>
    </source>
</evidence>
<evidence type="ECO:0000259" key="9">
    <source>
        <dbReference type="Pfam" id="PF02771"/>
    </source>
</evidence>
<evidence type="ECO:0000259" key="10">
    <source>
        <dbReference type="Pfam" id="PF20400"/>
    </source>
</evidence>
<dbReference type="InterPro" id="IPR037069">
    <property type="entry name" value="AcylCoA_DH/ox_N_sf"/>
</dbReference>
<feature type="domain" description="Acyl-CoA dehydrogenase/oxidase N-terminal" evidence="9">
    <location>
        <begin position="2"/>
        <end position="63"/>
    </location>
</feature>
<gene>
    <name evidence="11" type="ORF">SCUCBS95973_007752</name>
</gene>
<dbReference type="SUPFAM" id="SSF56645">
    <property type="entry name" value="Acyl-CoA dehydrogenase NM domain-like"/>
    <property type="match status" value="1"/>
</dbReference>
<keyword evidence="5" id="KW-0560">Oxidoreductase</keyword>
<keyword evidence="4 5" id="KW-0274">FAD</keyword>
<feature type="domain" description="Acyl-CoA dehydrogenase/oxidase C-terminal" evidence="7">
    <location>
        <begin position="181"/>
        <end position="314"/>
    </location>
</feature>
<dbReference type="Pfam" id="PF02770">
    <property type="entry name" value="Acyl-CoA_dh_M"/>
    <property type="match status" value="1"/>
</dbReference>
<dbReference type="Pfam" id="PF00441">
    <property type="entry name" value="Acyl-CoA_dh_1"/>
    <property type="match status" value="1"/>
</dbReference>
<accession>A0ABP0CGD2</accession>
<dbReference type="CDD" id="cd00567">
    <property type="entry name" value="ACAD"/>
    <property type="match status" value="1"/>
</dbReference>
<keyword evidence="3 5" id="KW-0285">Flavoprotein</keyword>
<evidence type="ECO:0000313" key="11">
    <source>
        <dbReference type="EMBL" id="CAK7230966.1"/>
    </source>
</evidence>
<dbReference type="Gene3D" id="1.20.140.10">
    <property type="entry name" value="Butyryl-CoA Dehydrogenase, subunit A, domain 3"/>
    <property type="match status" value="1"/>
</dbReference>
<evidence type="ECO:0000256" key="6">
    <source>
        <dbReference type="SAM" id="Coils"/>
    </source>
</evidence>
<sequence length="433" mass="48004">MKDFGGSALGISEAAVMLQTIAESGACMNGASSVHMNIFGLEPVAKFGMAAQKERWLPPLIQGQERACFGVTEPNTGLDTLKLQSTARREGDYYIAKGYKVFISTAQMAQKILLLARTTPIEEVDKPSCRLSLFYTDLNRDAVQITYIPKMGRSAVDTNALFFEDWTIPAEDLVGGFNAEGDGFKMILHGINAERVLMAAEALGIGFAALRRVSQYAGERMVFNKPINTYQSIQHPLTECWIQLESARLVVYLAVRMYDEGYAGGEYANAAKFLASEAAFKTAERAIRTHGNIGYAKKYHIERYLRKATLSRIAPVSAEMIKNYIRLRRSILRGFHKQAVAEAVKAREIEEDVILALTGLRTDLSQKIKKIKNISGDFRNNVDKEMDATKKAVKNLQDNLGQAELDSSAPPQTSDRECHTRQASHVGTLYQAV</sequence>
<comment type="caution">
    <text evidence="11">The sequence shown here is derived from an EMBL/GenBank/DDBJ whole genome shotgun (WGS) entry which is preliminary data.</text>
</comment>
<dbReference type="InterPro" id="IPR009075">
    <property type="entry name" value="AcylCo_DH/oxidase_C"/>
</dbReference>
<dbReference type="Gene3D" id="2.40.110.10">
    <property type="entry name" value="Butyryl-CoA Dehydrogenase, subunit A, domain 2"/>
    <property type="match status" value="1"/>
</dbReference>
<dbReference type="InterPro" id="IPR046373">
    <property type="entry name" value="Acyl-CoA_Oxase/DH_mid-dom_sf"/>
</dbReference>